<organism evidence="3 4">
    <name type="scientific">Moniliophthora roreri</name>
    <name type="common">Frosty pod rot fungus</name>
    <name type="synonym">Monilia roreri</name>
    <dbReference type="NCBI Taxonomy" id="221103"/>
    <lineage>
        <taxon>Eukaryota</taxon>
        <taxon>Fungi</taxon>
        <taxon>Dikarya</taxon>
        <taxon>Basidiomycota</taxon>
        <taxon>Agaricomycotina</taxon>
        <taxon>Agaricomycetes</taxon>
        <taxon>Agaricomycetidae</taxon>
        <taxon>Agaricales</taxon>
        <taxon>Marasmiineae</taxon>
        <taxon>Marasmiaceae</taxon>
        <taxon>Moniliophthora</taxon>
    </lineage>
</organism>
<dbReference type="EMBL" id="LATX01001749">
    <property type="protein sequence ID" value="KTB38589.1"/>
    <property type="molecule type" value="Genomic_DNA"/>
</dbReference>
<accession>A0A0W0FQN5</accession>
<comment type="caution">
    <text evidence="3">The sequence shown here is derived from an EMBL/GenBank/DDBJ whole genome shotgun (WGS) entry which is preliminary data.</text>
</comment>
<evidence type="ECO:0000313" key="3">
    <source>
        <dbReference type="EMBL" id="KTB38589.1"/>
    </source>
</evidence>
<dbReference type="AlphaFoldDB" id="A0A0W0FQN5"/>
<keyword evidence="2" id="KW-1133">Transmembrane helix</keyword>
<keyword evidence="2" id="KW-0812">Transmembrane</keyword>
<evidence type="ECO:0000256" key="1">
    <source>
        <dbReference type="SAM" id="MobiDB-lite"/>
    </source>
</evidence>
<sequence>MFKDTSPEMAALVGLWLTTLLYGVNIALFIGCLHVLLKRRYVTREAQAFLLATSTLQFILSTVHVVTALIQLIQGFALTANVAGASTLYFLDFGTAVHIVQRGGSLIGDGILIWRVYMVWRKDIKIIILPVRTPSLPSVLRNSSNHIAQILLLTGTTVCVCKAIFNLTTLNPTDILFLPRVIPWLTAIWAMSLAVQGICTLLIASKIWWDSRTSRKAGFGSSRQMSVVWTIVESGAVYSISTVFLMTFFLLKTQVGAIIGDPLGQISAIVPTTIVVRVGLGLNHGSTSHSDSARRFNPAAPPSMGSGGSYSLQESPIKAAHNIGSVPVLDVRSSDSYWKSEMNI</sequence>
<evidence type="ECO:0000256" key="2">
    <source>
        <dbReference type="SAM" id="Phobius"/>
    </source>
</evidence>
<name>A0A0W0FQN5_MONRR</name>
<feature type="transmembrane region" description="Helical" evidence="2">
    <location>
        <begin position="181"/>
        <end position="205"/>
    </location>
</feature>
<dbReference type="PROSITE" id="PS51257">
    <property type="entry name" value="PROKAR_LIPOPROTEIN"/>
    <property type="match status" value="1"/>
</dbReference>
<feature type="transmembrane region" description="Helical" evidence="2">
    <location>
        <begin position="49"/>
        <end position="73"/>
    </location>
</feature>
<evidence type="ECO:0000313" key="4">
    <source>
        <dbReference type="Proteomes" id="UP000054988"/>
    </source>
</evidence>
<feature type="transmembrane region" description="Helical" evidence="2">
    <location>
        <begin position="12"/>
        <end position="37"/>
    </location>
</feature>
<feature type="transmembrane region" description="Helical" evidence="2">
    <location>
        <begin position="93"/>
        <end position="117"/>
    </location>
</feature>
<proteinExistence type="predicted"/>
<protein>
    <recommendedName>
        <fullName evidence="5">Integral membrane protein</fullName>
    </recommendedName>
</protein>
<keyword evidence="2" id="KW-0472">Membrane</keyword>
<evidence type="ECO:0008006" key="5">
    <source>
        <dbReference type="Google" id="ProtNLM"/>
    </source>
</evidence>
<gene>
    <name evidence="3" type="ORF">WG66_8847</name>
</gene>
<feature type="region of interest" description="Disordered" evidence="1">
    <location>
        <begin position="286"/>
        <end position="312"/>
    </location>
</feature>
<reference evidence="3 4" key="1">
    <citation type="submission" date="2015-12" db="EMBL/GenBank/DDBJ databases">
        <title>Draft genome sequence of Moniliophthora roreri, the causal agent of frosty pod rot of cacao.</title>
        <authorList>
            <person name="Aime M.C."/>
            <person name="Diaz-Valderrama J.R."/>
            <person name="Kijpornyongpan T."/>
            <person name="Phillips-Mora W."/>
        </authorList>
    </citation>
    <scope>NUCLEOTIDE SEQUENCE [LARGE SCALE GENOMIC DNA]</scope>
    <source>
        <strain evidence="3 4">MCA 2952</strain>
    </source>
</reference>
<feature type="transmembrane region" description="Helical" evidence="2">
    <location>
        <begin position="150"/>
        <end position="169"/>
    </location>
</feature>
<dbReference type="Proteomes" id="UP000054988">
    <property type="component" value="Unassembled WGS sequence"/>
</dbReference>
<feature type="transmembrane region" description="Helical" evidence="2">
    <location>
        <begin position="226"/>
        <end position="251"/>
    </location>
</feature>